<reference evidence="2" key="1">
    <citation type="submission" date="2023-07" db="EMBL/GenBank/DDBJ databases">
        <title>Genome sequencing of Purple Non-Sulfur Bacteria from various extreme environments.</title>
        <authorList>
            <person name="Mayer M."/>
        </authorList>
    </citation>
    <scope>NUCLEOTIDE SEQUENCE [LARGE SCALE GENOMIC DNA]</scope>
    <source>
        <strain evidence="2">DSM 17935</strain>
    </source>
</reference>
<dbReference type="EMBL" id="JAOQNS010000005">
    <property type="protein sequence ID" value="MCW2307910.1"/>
    <property type="molecule type" value="Genomic_DNA"/>
</dbReference>
<gene>
    <name evidence="1" type="ORF">M2319_002247</name>
</gene>
<organism evidence="1 2">
    <name type="scientific">Rhodobium gokarnense</name>
    <dbReference type="NCBI Taxonomy" id="364296"/>
    <lineage>
        <taxon>Bacteria</taxon>
        <taxon>Pseudomonadati</taxon>
        <taxon>Pseudomonadota</taxon>
        <taxon>Alphaproteobacteria</taxon>
        <taxon>Hyphomicrobiales</taxon>
        <taxon>Rhodobiaceae</taxon>
        <taxon>Rhodobium</taxon>
    </lineage>
</organism>
<sequence>MGTILQFVASPQYRHRPPRTVPGESGSVLIFPGVRIERWEKKTSAPCRKCAAKPKTDADPATWR</sequence>
<dbReference type="RefSeq" id="WP_146610202.1">
    <property type="nucleotide sequence ID" value="NZ_JAOQNS010000005.1"/>
</dbReference>
<evidence type="ECO:0000313" key="1">
    <source>
        <dbReference type="EMBL" id="MCW2307910.1"/>
    </source>
</evidence>
<name>A0ABT3HBY9_9HYPH</name>
<keyword evidence="2" id="KW-1185">Reference proteome</keyword>
<dbReference type="Proteomes" id="UP001209755">
    <property type="component" value="Unassembled WGS sequence"/>
</dbReference>
<proteinExistence type="predicted"/>
<protein>
    <submittedName>
        <fullName evidence="1">Uncharacterized protein</fullName>
    </submittedName>
</protein>
<evidence type="ECO:0000313" key="2">
    <source>
        <dbReference type="Proteomes" id="UP001209755"/>
    </source>
</evidence>
<accession>A0ABT3HBY9</accession>
<comment type="caution">
    <text evidence="1">The sequence shown here is derived from an EMBL/GenBank/DDBJ whole genome shotgun (WGS) entry which is preliminary data.</text>
</comment>